<dbReference type="Pfam" id="PF00020">
    <property type="entry name" value="TNFR_c6"/>
    <property type="match status" value="2"/>
</dbReference>
<evidence type="ECO:0000256" key="8">
    <source>
        <dbReference type="ARBA" id="ARBA00023180"/>
    </source>
</evidence>
<dbReference type="SMART" id="SM00208">
    <property type="entry name" value="TNFR"/>
    <property type="match status" value="2"/>
</dbReference>
<evidence type="ECO:0000313" key="14">
    <source>
        <dbReference type="Ensembl" id="ENSMMMP00000015783.1"/>
    </source>
</evidence>
<dbReference type="CDD" id="cd10580">
    <property type="entry name" value="TNFRSF10"/>
    <property type="match status" value="1"/>
</dbReference>
<evidence type="ECO:0000256" key="6">
    <source>
        <dbReference type="ARBA" id="ARBA00023157"/>
    </source>
</evidence>
<protein>
    <submittedName>
        <fullName evidence="14">Tumor necrosis factor receptor superfamily member 10A-like</fullName>
    </submittedName>
</protein>
<dbReference type="InterPro" id="IPR001368">
    <property type="entry name" value="TNFR/NGFR_Cys_rich_reg"/>
</dbReference>
<evidence type="ECO:0000313" key="15">
    <source>
        <dbReference type="Proteomes" id="UP000694407"/>
    </source>
</evidence>
<dbReference type="FunFam" id="2.10.50.10:FF:000004">
    <property type="entry name" value="Tumor necrosis factor receptor superfamily member 6"/>
    <property type="match status" value="1"/>
</dbReference>
<dbReference type="AlphaFoldDB" id="A0A8C5ZKC7"/>
<organism evidence="14 15">
    <name type="scientific">Marmota marmota marmota</name>
    <name type="common">Alpine marmot</name>
    <dbReference type="NCBI Taxonomy" id="9994"/>
    <lineage>
        <taxon>Eukaryota</taxon>
        <taxon>Metazoa</taxon>
        <taxon>Chordata</taxon>
        <taxon>Craniata</taxon>
        <taxon>Vertebrata</taxon>
        <taxon>Euteleostomi</taxon>
        <taxon>Mammalia</taxon>
        <taxon>Eutheria</taxon>
        <taxon>Euarchontoglires</taxon>
        <taxon>Glires</taxon>
        <taxon>Rodentia</taxon>
        <taxon>Sciuromorpha</taxon>
        <taxon>Sciuridae</taxon>
        <taxon>Xerinae</taxon>
        <taxon>Marmotini</taxon>
        <taxon>Marmota</taxon>
    </lineage>
</organism>
<sequence>MFLEERRRGAEGRWQRAQLDGATFPCGRKTRKILQPTLNRSPGTEPKSPPNTMVHRGSALGGPGAPGVRAPGPSRALEAAPGLRVRTLTFVCALWVLLEPATGARAYSPDDLSEGRCPAGYYRTETGACEMCQEGVDYTNHSNNLSSCIPCSVCRNDKEKKSPCTPTRDAECQCKPGTFQDQNSPEFCRTCSDRCHGEMVEESPCVPWSDRKCVHKESGTKAIRETLASAEPVTANVSITASVHPSSDRRVGYIVLGLGLFLAVVAVIFLPCGGAERRGRFSRRKKIFKCIKNIFPSCGQDSQHMDTVSIPRKLEAQDNDHNEILASTNSPSTVDSEQQRNGQQLVTRVTEEFPEEETSLLRPAETERSPMRRRPLVPVEGTDSIETIRQFFSCHQNVVPYKSWYKLMRVLGLTDNEILVIKDGIQNPEDCLYEMMVKWLNKMGHSASINTVLDALETIGERNARERIEDYMVNSGKFIYQEDGADPARSLL</sequence>
<evidence type="ECO:0000256" key="5">
    <source>
        <dbReference type="ARBA" id="ARBA00023136"/>
    </source>
</evidence>
<dbReference type="CDD" id="cd08315">
    <property type="entry name" value="Death_TRAILR_DR4_DR5"/>
    <property type="match status" value="1"/>
</dbReference>
<evidence type="ECO:0000256" key="1">
    <source>
        <dbReference type="ARBA" id="ARBA00004370"/>
    </source>
</evidence>
<dbReference type="PROSITE" id="PS50050">
    <property type="entry name" value="TNFR_NGFR_2"/>
    <property type="match status" value="2"/>
</dbReference>
<accession>A0A8C5ZKC7</accession>
<comment type="subcellular location">
    <subcellularLocation>
        <location evidence="1">Membrane</location>
    </subcellularLocation>
</comment>
<dbReference type="GeneID" id="107153920"/>
<name>A0A8C5ZKC7_MARMA</name>
<dbReference type="InterPro" id="IPR020465">
    <property type="entry name" value="TNFR_10"/>
</dbReference>
<dbReference type="PROSITE" id="PS50017">
    <property type="entry name" value="DEATH_DOMAIN"/>
    <property type="match status" value="1"/>
</dbReference>
<keyword evidence="15" id="KW-1185">Reference proteome</keyword>
<feature type="transmembrane region" description="Helical" evidence="11">
    <location>
        <begin position="251"/>
        <end position="275"/>
    </location>
</feature>
<feature type="disulfide bond" evidence="9">
    <location>
        <begin position="154"/>
        <end position="172"/>
    </location>
</feature>
<evidence type="ECO:0000256" key="3">
    <source>
        <dbReference type="ARBA" id="ARBA00022729"/>
    </source>
</evidence>
<dbReference type="InterPro" id="IPR000488">
    <property type="entry name" value="Death_dom"/>
</dbReference>
<dbReference type="InterPro" id="IPR011029">
    <property type="entry name" value="DEATH-like_dom_sf"/>
</dbReference>
<evidence type="ECO:0000256" key="9">
    <source>
        <dbReference type="PROSITE-ProRule" id="PRU00206"/>
    </source>
</evidence>
<feature type="repeat" description="TNFR-Cys" evidence="9">
    <location>
        <begin position="131"/>
        <end position="172"/>
    </location>
</feature>
<dbReference type="GO" id="GO:0004888">
    <property type="term" value="F:transmembrane signaling receptor activity"/>
    <property type="evidence" value="ECO:0007669"/>
    <property type="project" value="UniProtKB-ARBA"/>
</dbReference>
<proteinExistence type="predicted"/>
<feature type="domain" description="TNFR-Cys" evidence="13">
    <location>
        <begin position="131"/>
        <end position="172"/>
    </location>
</feature>
<dbReference type="Ensembl" id="ENSMMMT00000017977.1">
    <property type="protein sequence ID" value="ENSMMMP00000015783.1"/>
    <property type="gene ID" value="ENSMMMG00000014054.1"/>
</dbReference>
<dbReference type="Gene3D" id="1.10.533.10">
    <property type="entry name" value="Death Domain, Fas"/>
    <property type="match status" value="1"/>
</dbReference>
<keyword evidence="11" id="KW-0812">Transmembrane</keyword>
<dbReference type="Pfam" id="PF00531">
    <property type="entry name" value="Death"/>
    <property type="match status" value="1"/>
</dbReference>
<evidence type="ECO:0000259" key="13">
    <source>
        <dbReference type="PROSITE" id="PS50050"/>
    </source>
</evidence>
<comment type="caution">
    <text evidence="9">Lacks conserved residue(s) required for the propagation of feature annotation.</text>
</comment>
<dbReference type="InterPro" id="IPR052491">
    <property type="entry name" value="TNFRSF10"/>
</dbReference>
<evidence type="ECO:0000256" key="2">
    <source>
        <dbReference type="ARBA" id="ARBA00022703"/>
    </source>
</evidence>
<dbReference type="KEGG" id="mmma:107153920"/>
<dbReference type="PANTHER" id="PTHR46330:SF1">
    <property type="entry name" value="TUMOR NECROSIS FACTOR RECEPTOR SUPERFAMILY MEMBER 10B"/>
    <property type="match status" value="1"/>
</dbReference>
<dbReference type="GO" id="GO:0036462">
    <property type="term" value="P:TRAIL-activated apoptotic signaling pathway"/>
    <property type="evidence" value="ECO:0007669"/>
    <property type="project" value="TreeGrafter"/>
</dbReference>
<dbReference type="GO" id="GO:0009986">
    <property type="term" value="C:cell surface"/>
    <property type="evidence" value="ECO:0007669"/>
    <property type="project" value="TreeGrafter"/>
</dbReference>
<dbReference type="Gene3D" id="2.10.50.10">
    <property type="entry name" value="Tumor Necrosis Factor Receptor, subunit A, domain 2"/>
    <property type="match status" value="3"/>
</dbReference>
<feature type="domain" description="Death" evidence="12">
    <location>
        <begin position="403"/>
        <end position="472"/>
    </location>
</feature>
<keyword evidence="7" id="KW-0675">Receptor</keyword>
<reference evidence="14" key="1">
    <citation type="submission" date="2025-08" db="UniProtKB">
        <authorList>
            <consortium name="Ensembl"/>
        </authorList>
    </citation>
    <scope>IDENTIFICATION</scope>
</reference>
<dbReference type="InterPro" id="IPR034029">
    <property type="entry name" value="TNFRSF10A/B_death"/>
</dbReference>
<reference evidence="14" key="2">
    <citation type="submission" date="2025-09" db="UniProtKB">
        <authorList>
            <consortium name="Ensembl"/>
        </authorList>
    </citation>
    <scope>IDENTIFICATION</scope>
</reference>
<keyword evidence="4" id="KW-0677">Repeat</keyword>
<feature type="disulfide bond" evidence="9">
    <location>
        <begin position="195"/>
        <end position="213"/>
    </location>
</feature>
<dbReference type="Proteomes" id="UP000694407">
    <property type="component" value="Unplaced"/>
</dbReference>
<dbReference type="PRINTS" id="PR01956">
    <property type="entry name" value="TNFACTORR10"/>
</dbReference>
<dbReference type="GO" id="GO:0045569">
    <property type="term" value="F:TRAIL binding"/>
    <property type="evidence" value="ECO:0007669"/>
    <property type="project" value="InterPro"/>
</dbReference>
<evidence type="ECO:0000256" key="10">
    <source>
        <dbReference type="SAM" id="MobiDB-lite"/>
    </source>
</evidence>
<dbReference type="SUPFAM" id="SSF47986">
    <property type="entry name" value="DEATH domain"/>
    <property type="match status" value="1"/>
</dbReference>
<gene>
    <name evidence="14" type="primary">LOC107153920</name>
</gene>
<dbReference type="RefSeq" id="XP_015354970.1">
    <property type="nucleotide sequence ID" value="XM_015499484.2"/>
</dbReference>
<dbReference type="OrthoDB" id="9417953at2759"/>
<evidence type="ECO:0000256" key="7">
    <source>
        <dbReference type="ARBA" id="ARBA00023170"/>
    </source>
</evidence>
<evidence type="ECO:0000256" key="4">
    <source>
        <dbReference type="ARBA" id="ARBA00022737"/>
    </source>
</evidence>
<evidence type="ECO:0000259" key="12">
    <source>
        <dbReference type="PROSITE" id="PS50017"/>
    </source>
</evidence>
<dbReference type="GO" id="GO:0043065">
    <property type="term" value="P:positive regulation of apoptotic process"/>
    <property type="evidence" value="ECO:0007669"/>
    <property type="project" value="TreeGrafter"/>
</dbReference>
<keyword evidence="3" id="KW-0732">Signal</keyword>
<keyword evidence="11" id="KW-1133">Transmembrane helix</keyword>
<dbReference type="PANTHER" id="PTHR46330">
    <property type="entry name" value="TUMOR NECROSIS FACTOR RECEPTOR SUPERFAMILY MEMBER 10B"/>
    <property type="match status" value="1"/>
</dbReference>
<dbReference type="SUPFAM" id="SSF57586">
    <property type="entry name" value="TNF receptor-like"/>
    <property type="match status" value="2"/>
</dbReference>
<feature type="region of interest" description="Disordered" evidence="10">
    <location>
        <begin position="35"/>
        <end position="73"/>
    </location>
</feature>
<feature type="repeat" description="TNFR-Cys" evidence="9">
    <location>
        <begin position="173"/>
        <end position="213"/>
    </location>
</feature>
<keyword evidence="2" id="KW-0053">Apoptosis</keyword>
<dbReference type="GeneTree" id="ENSGT00940000162957"/>
<dbReference type="InterPro" id="IPR034024">
    <property type="entry name" value="TNFRSF10_N"/>
</dbReference>
<dbReference type="SMART" id="SM00005">
    <property type="entry name" value="DEATH"/>
    <property type="match status" value="1"/>
</dbReference>
<dbReference type="GO" id="GO:0005886">
    <property type="term" value="C:plasma membrane"/>
    <property type="evidence" value="ECO:0007669"/>
    <property type="project" value="TreeGrafter"/>
</dbReference>
<keyword evidence="6 9" id="KW-1015">Disulfide bond</keyword>
<feature type="domain" description="TNFR-Cys" evidence="13">
    <location>
        <begin position="173"/>
        <end position="213"/>
    </location>
</feature>
<evidence type="ECO:0000256" key="11">
    <source>
        <dbReference type="SAM" id="Phobius"/>
    </source>
</evidence>
<keyword evidence="8" id="KW-0325">Glycoprotein</keyword>
<keyword evidence="5 11" id="KW-0472">Membrane</keyword>
<feature type="disulfide bond" evidence="9">
    <location>
        <begin position="151"/>
        <end position="164"/>
    </location>
</feature>